<accession>A0A081AUV1</accession>
<dbReference type="OrthoDB" id="158873at2759"/>
<name>A0A081AUV1_PHYNI</name>
<proteinExistence type="predicted"/>
<reference evidence="1 2" key="1">
    <citation type="submission" date="2013-11" db="EMBL/GenBank/DDBJ databases">
        <title>The Genome Sequence of Phytophthora parasitica P1976.</title>
        <authorList>
            <consortium name="The Broad Institute Genomics Platform"/>
            <person name="Russ C."/>
            <person name="Tyler B."/>
            <person name="Panabieres F."/>
            <person name="Shan W."/>
            <person name="Tripathy S."/>
            <person name="Grunwald N."/>
            <person name="Machado M."/>
            <person name="Johnson C.S."/>
            <person name="Walker B."/>
            <person name="Young S."/>
            <person name="Zeng Q."/>
            <person name="Gargeya S."/>
            <person name="Fitzgerald M."/>
            <person name="Haas B."/>
            <person name="Abouelleil A."/>
            <person name="Allen A.W."/>
            <person name="Alvarado L."/>
            <person name="Arachchi H.M."/>
            <person name="Berlin A.M."/>
            <person name="Chapman S.B."/>
            <person name="Gainer-Dewar J."/>
            <person name="Goldberg J."/>
            <person name="Griggs A."/>
            <person name="Gujja S."/>
            <person name="Hansen M."/>
            <person name="Howarth C."/>
            <person name="Imamovic A."/>
            <person name="Ireland A."/>
            <person name="Larimer J."/>
            <person name="McCowan C."/>
            <person name="Murphy C."/>
            <person name="Pearson M."/>
            <person name="Poon T.W."/>
            <person name="Priest M."/>
            <person name="Roberts A."/>
            <person name="Saif S."/>
            <person name="Shea T."/>
            <person name="Sisk P."/>
            <person name="Sykes S."/>
            <person name="Wortman J."/>
            <person name="Nusbaum C."/>
            <person name="Birren B."/>
        </authorList>
    </citation>
    <scope>NUCLEOTIDE SEQUENCE [LARGE SCALE GENOMIC DNA]</scope>
    <source>
        <strain evidence="1 2">P1976</strain>
    </source>
</reference>
<dbReference type="AlphaFoldDB" id="A0A081AUV1"/>
<sequence length="71" mass="7845">MGMQAVPTMTTTGMQAVAVMTPMDSQYDLADIGDEEDALSDIDDSQSTYDFGTQVEANDFNFQRNAREKNN</sequence>
<gene>
    <name evidence="1" type="ORF">F444_03228</name>
</gene>
<organism evidence="1 2">
    <name type="scientific">Phytophthora nicotianae P1976</name>
    <dbReference type="NCBI Taxonomy" id="1317066"/>
    <lineage>
        <taxon>Eukaryota</taxon>
        <taxon>Sar</taxon>
        <taxon>Stramenopiles</taxon>
        <taxon>Oomycota</taxon>
        <taxon>Peronosporomycetes</taxon>
        <taxon>Peronosporales</taxon>
        <taxon>Peronosporaceae</taxon>
        <taxon>Phytophthora</taxon>
    </lineage>
</organism>
<protein>
    <submittedName>
        <fullName evidence="1">Uncharacterized protein</fullName>
    </submittedName>
</protein>
<comment type="caution">
    <text evidence="1">The sequence shown here is derived from an EMBL/GenBank/DDBJ whole genome shotgun (WGS) entry which is preliminary data.</text>
</comment>
<dbReference type="EMBL" id="ANJA01000659">
    <property type="protein sequence ID" value="ETO82662.1"/>
    <property type="molecule type" value="Genomic_DNA"/>
</dbReference>
<evidence type="ECO:0000313" key="1">
    <source>
        <dbReference type="EMBL" id="ETO82662.1"/>
    </source>
</evidence>
<dbReference type="Proteomes" id="UP000028582">
    <property type="component" value="Unassembled WGS sequence"/>
</dbReference>
<evidence type="ECO:0000313" key="2">
    <source>
        <dbReference type="Proteomes" id="UP000028582"/>
    </source>
</evidence>